<dbReference type="InterPro" id="IPR010982">
    <property type="entry name" value="Lambda_DNA-bd_dom_sf"/>
</dbReference>
<dbReference type="Gene3D" id="3.40.50.2300">
    <property type="match status" value="2"/>
</dbReference>
<dbReference type="InterPro" id="IPR028082">
    <property type="entry name" value="Peripla_BP_I"/>
</dbReference>
<dbReference type="KEGG" id="tdf:H9L22_06665"/>
<evidence type="ECO:0000256" key="2">
    <source>
        <dbReference type="ARBA" id="ARBA00023125"/>
    </source>
</evidence>
<keyword evidence="3" id="KW-0804">Transcription</keyword>
<feature type="domain" description="HTH lacI-type" evidence="4">
    <location>
        <begin position="3"/>
        <end position="57"/>
    </location>
</feature>
<proteinExistence type="predicted"/>
<dbReference type="PANTHER" id="PTHR30146:SF153">
    <property type="entry name" value="LACTOSE OPERON REPRESSOR"/>
    <property type="match status" value="1"/>
</dbReference>
<name>A0A7H0H8Y0_9ACTN</name>
<dbReference type="GO" id="GO:0000976">
    <property type="term" value="F:transcription cis-regulatory region binding"/>
    <property type="evidence" value="ECO:0007669"/>
    <property type="project" value="TreeGrafter"/>
</dbReference>
<keyword evidence="1" id="KW-0805">Transcription regulation</keyword>
<keyword evidence="2 5" id="KW-0238">DNA-binding</keyword>
<evidence type="ECO:0000313" key="6">
    <source>
        <dbReference type="Proteomes" id="UP000516117"/>
    </source>
</evidence>
<dbReference type="Pfam" id="PF00356">
    <property type="entry name" value="LacI"/>
    <property type="match status" value="1"/>
</dbReference>
<dbReference type="CDD" id="cd01392">
    <property type="entry name" value="HTH_LacI"/>
    <property type="match status" value="1"/>
</dbReference>
<dbReference type="EMBL" id="CP060789">
    <property type="protein sequence ID" value="QNP56996.1"/>
    <property type="molecule type" value="Genomic_DNA"/>
</dbReference>
<keyword evidence="6" id="KW-1185">Reference proteome</keyword>
<dbReference type="CDD" id="cd06267">
    <property type="entry name" value="PBP1_LacI_sugar_binding-like"/>
    <property type="match status" value="1"/>
</dbReference>
<dbReference type="AlphaFoldDB" id="A0A7H0H8Y0"/>
<evidence type="ECO:0000313" key="5">
    <source>
        <dbReference type="EMBL" id="QNP56996.1"/>
    </source>
</evidence>
<dbReference type="SUPFAM" id="SSF53822">
    <property type="entry name" value="Periplasmic binding protein-like I"/>
    <property type="match status" value="1"/>
</dbReference>
<dbReference type="InterPro" id="IPR046335">
    <property type="entry name" value="LacI/GalR-like_sensor"/>
</dbReference>
<dbReference type="Pfam" id="PF13377">
    <property type="entry name" value="Peripla_BP_3"/>
    <property type="match status" value="1"/>
</dbReference>
<accession>A0A7H0H8Y0</accession>
<reference evidence="5 6" key="1">
    <citation type="submission" date="2020-08" db="EMBL/GenBank/DDBJ databases">
        <title>Genome sequence of Tessaracoccus defluvii JCM 17540T.</title>
        <authorList>
            <person name="Hyun D.-W."/>
            <person name="Bae J.-W."/>
        </authorList>
    </citation>
    <scope>NUCLEOTIDE SEQUENCE [LARGE SCALE GENOMIC DNA]</scope>
    <source>
        <strain evidence="5 6">JCM 17540</strain>
    </source>
</reference>
<dbReference type="Gene3D" id="1.10.260.40">
    <property type="entry name" value="lambda repressor-like DNA-binding domains"/>
    <property type="match status" value="1"/>
</dbReference>
<evidence type="ECO:0000259" key="4">
    <source>
        <dbReference type="PROSITE" id="PS50932"/>
    </source>
</evidence>
<dbReference type="SUPFAM" id="SSF47413">
    <property type="entry name" value="lambda repressor-like DNA-binding domains"/>
    <property type="match status" value="1"/>
</dbReference>
<dbReference type="PROSITE" id="PS00356">
    <property type="entry name" value="HTH_LACI_1"/>
    <property type="match status" value="1"/>
</dbReference>
<dbReference type="PROSITE" id="PS50932">
    <property type="entry name" value="HTH_LACI_2"/>
    <property type="match status" value="1"/>
</dbReference>
<dbReference type="RefSeq" id="WP_187722095.1">
    <property type="nucleotide sequence ID" value="NZ_BAABBL010000003.1"/>
</dbReference>
<dbReference type="GO" id="GO:0003700">
    <property type="term" value="F:DNA-binding transcription factor activity"/>
    <property type="evidence" value="ECO:0007669"/>
    <property type="project" value="TreeGrafter"/>
</dbReference>
<organism evidence="5 6">
    <name type="scientific">Tessaracoccus defluvii</name>
    <dbReference type="NCBI Taxonomy" id="1285901"/>
    <lineage>
        <taxon>Bacteria</taxon>
        <taxon>Bacillati</taxon>
        <taxon>Actinomycetota</taxon>
        <taxon>Actinomycetes</taxon>
        <taxon>Propionibacteriales</taxon>
        <taxon>Propionibacteriaceae</taxon>
        <taxon>Tessaracoccus</taxon>
    </lineage>
</organism>
<evidence type="ECO:0000256" key="1">
    <source>
        <dbReference type="ARBA" id="ARBA00023015"/>
    </source>
</evidence>
<protein>
    <submittedName>
        <fullName evidence="5">LacI family DNA-binding transcriptional regulator</fullName>
    </submittedName>
</protein>
<dbReference type="InterPro" id="IPR000843">
    <property type="entry name" value="HTH_LacI"/>
</dbReference>
<dbReference type="Proteomes" id="UP000516117">
    <property type="component" value="Chromosome"/>
</dbReference>
<evidence type="ECO:0000256" key="3">
    <source>
        <dbReference type="ARBA" id="ARBA00023163"/>
    </source>
</evidence>
<dbReference type="PANTHER" id="PTHR30146">
    <property type="entry name" value="LACI-RELATED TRANSCRIPTIONAL REPRESSOR"/>
    <property type="match status" value="1"/>
</dbReference>
<sequence>MAATLQDVARLAGVSAKTVSNVINDFPHVRTTTRERVQAAIDELQYEPNLTARNLRTGRTGLIGLAVPELKLPYFAELADSVIVAAERRGLRVLIEQTNGRRERELDVLHGSVRHLLDGLIFSPLALGEEDAAQLSVSYPLVVLGERVFDHGQDHVTMSNVAAARAATEHLLGLGRRRIALVGAHPGEVIGSAGLRERGFREAMEAAGVPVAEELLLEAGAWHRANGAEATRALLATGAPFDAIFALNDALGIGTLHVLHEAGIRVPEDVAVIGFDDSEDAAYTSPTLTTIEAGREEIADRSVELLHRRIEARLGGGETPASATRVDAAFQLIERESTLGK</sequence>
<gene>
    <name evidence="5" type="ORF">H9L22_06665</name>
</gene>
<dbReference type="PRINTS" id="PR00036">
    <property type="entry name" value="HTHLACI"/>
</dbReference>
<dbReference type="SMART" id="SM00354">
    <property type="entry name" value="HTH_LACI"/>
    <property type="match status" value="1"/>
</dbReference>